<feature type="transmembrane region" description="Helical" evidence="1">
    <location>
        <begin position="135"/>
        <end position="154"/>
    </location>
</feature>
<reference evidence="2" key="2">
    <citation type="submission" date="2021-09" db="EMBL/GenBank/DDBJ databases">
        <authorList>
            <person name="Gilroy R."/>
        </authorList>
    </citation>
    <scope>NUCLEOTIDE SEQUENCE</scope>
    <source>
        <strain evidence="2">USAMLcec4-12693</strain>
    </source>
</reference>
<dbReference type="Pfam" id="PF22564">
    <property type="entry name" value="HAAS"/>
    <property type="match status" value="1"/>
</dbReference>
<gene>
    <name evidence="2" type="ORF">K8V39_11230</name>
</gene>
<feature type="transmembrane region" description="Helical" evidence="1">
    <location>
        <begin position="108"/>
        <end position="129"/>
    </location>
</feature>
<dbReference type="AlphaFoldDB" id="A0A9D3AKH1"/>
<dbReference type="Proteomes" id="UP000813420">
    <property type="component" value="Unassembled WGS sequence"/>
</dbReference>
<organism evidence="2 3">
    <name type="scientific">Merdimonas faecis</name>
    <dbReference type="NCBI Taxonomy" id="1653435"/>
    <lineage>
        <taxon>Bacteria</taxon>
        <taxon>Bacillati</taxon>
        <taxon>Bacillota</taxon>
        <taxon>Clostridia</taxon>
        <taxon>Lachnospirales</taxon>
        <taxon>Lachnospiraceae</taxon>
        <taxon>Merdimonas</taxon>
    </lineage>
</organism>
<keyword evidence="1" id="KW-0812">Transmembrane</keyword>
<dbReference type="EMBL" id="DYXE01000089">
    <property type="protein sequence ID" value="HJH50823.1"/>
    <property type="molecule type" value="Genomic_DNA"/>
</dbReference>
<evidence type="ECO:0000313" key="2">
    <source>
        <dbReference type="EMBL" id="HJH50823.1"/>
    </source>
</evidence>
<proteinExistence type="predicted"/>
<protein>
    <submittedName>
        <fullName evidence="2">DUF1700 domain-containing protein</fullName>
    </submittedName>
</protein>
<evidence type="ECO:0000256" key="1">
    <source>
        <dbReference type="SAM" id="Phobius"/>
    </source>
</evidence>
<keyword evidence="1" id="KW-1133">Transmembrane helix</keyword>
<sequence>MTGSEFIEKLKKALENDLSEAQVREQTAFYSSYIREEVRKGRSEEEVTGELGDPWAIARNIISGMELQNESGGYQYETEQSRQRSRYQDRDLKEQGNGHIHTFGFKGWWQLILLLLGIIGILVLVVAVIGGIFSLLAPVLVPVILIVIILRFFGRRQ</sequence>
<dbReference type="RefSeq" id="WP_277272492.1">
    <property type="nucleotide sequence ID" value="NZ_CAWVCY010000198.1"/>
</dbReference>
<comment type="caution">
    <text evidence="2">The sequence shown here is derived from an EMBL/GenBank/DDBJ whole genome shotgun (WGS) entry which is preliminary data.</text>
</comment>
<keyword evidence="1" id="KW-0472">Membrane</keyword>
<name>A0A9D3AKH1_9FIRM</name>
<reference evidence="2" key="1">
    <citation type="journal article" date="2021" name="PeerJ">
        <title>Extensive microbial diversity within the chicken gut microbiome revealed by metagenomics and culture.</title>
        <authorList>
            <person name="Gilroy R."/>
            <person name="Ravi A."/>
            <person name="Getino M."/>
            <person name="Pursley I."/>
            <person name="Horton D.L."/>
            <person name="Alikhan N.F."/>
            <person name="Baker D."/>
            <person name="Gharbi K."/>
            <person name="Hall N."/>
            <person name="Watson M."/>
            <person name="Adriaenssens E.M."/>
            <person name="Foster-Nyarko E."/>
            <person name="Jarju S."/>
            <person name="Secka A."/>
            <person name="Antonio M."/>
            <person name="Oren A."/>
            <person name="Chaudhuri R.R."/>
            <person name="La Ragione R."/>
            <person name="Hildebrand F."/>
            <person name="Pallen M.J."/>
        </authorList>
    </citation>
    <scope>NUCLEOTIDE SEQUENCE</scope>
    <source>
        <strain evidence="2">USAMLcec4-12693</strain>
    </source>
</reference>
<evidence type="ECO:0000313" key="3">
    <source>
        <dbReference type="Proteomes" id="UP000813420"/>
    </source>
</evidence>
<accession>A0A9D3AKH1</accession>